<feature type="transmembrane region" description="Helical" evidence="1">
    <location>
        <begin position="195"/>
        <end position="218"/>
    </location>
</feature>
<sequence>MRWFRPGYALALTLLVAAPLLSPGYLLLRDAASTPTSYLTDSALGLMSAPRATPQDFAVALASHCIDGGIVVKALLVLGLFLAGWGAGRLAAALVPKSGVGGQFTATTVAIWNPYVGERLLQGHWSLLLGYGCLPWVATTVASLRVAEKSSWPTVLTLAFWVALAGLTPTGLILAAIVGLTCAAIPGSFPRRRCAAITVGVAVVAALPWLTASALGLASSGMWAHTPGIAAFAARAEPGLGTVGSLASLGGIWNGDAVPDSRATYFAVVSAVALLALVVAGCVALARCRAVRPLLVLAAVSVLIPAALATGPGLAVLHAVVEAVPALGVLRDTQKWVALAMPGYALAAAAAVLTLRRWLNPLPAALLCCLALVLSLPDLAWGVAGKVTSVRYPADWTTVAAAINRAPAEVAVLPADTMRRFSWSGPAPVLDPLPRWLRADVLATGDLTISGTTVLGEGDRARAVQDLLLNGADPERIRAAGVGWLVVELGTPGDIGLAAETFDRLPVAYRGSDLMLYRVEGNSTGASMGRRIVVIVAHLAWLAMLLGSAVGLAVGRVRRRGMSQHAGDTASGGD</sequence>
<feature type="transmembrane region" description="Helical" evidence="1">
    <location>
        <begin position="128"/>
        <end position="146"/>
    </location>
</feature>
<protein>
    <recommendedName>
        <fullName evidence="4">Transmembrane protein</fullName>
    </recommendedName>
</protein>
<proteinExistence type="predicted"/>
<feature type="transmembrane region" description="Helical" evidence="1">
    <location>
        <begin position="293"/>
        <end position="316"/>
    </location>
</feature>
<organism evidence="2 3">
    <name type="scientific">Mycobacterium paraterrae</name>
    <dbReference type="NCBI Taxonomy" id="577492"/>
    <lineage>
        <taxon>Bacteria</taxon>
        <taxon>Bacillati</taxon>
        <taxon>Actinomycetota</taxon>
        <taxon>Actinomycetes</taxon>
        <taxon>Mycobacteriales</taxon>
        <taxon>Mycobacteriaceae</taxon>
        <taxon>Mycobacterium</taxon>
    </lineage>
</organism>
<keyword evidence="1" id="KW-1133">Transmembrane helix</keyword>
<feature type="transmembrane region" description="Helical" evidence="1">
    <location>
        <begin position="263"/>
        <end position="286"/>
    </location>
</feature>
<feature type="transmembrane region" description="Helical" evidence="1">
    <location>
        <begin position="57"/>
        <end position="83"/>
    </location>
</feature>
<feature type="transmembrane region" description="Helical" evidence="1">
    <location>
        <begin position="158"/>
        <end position="183"/>
    </location>
</feature>
<keyword evidence="1" id="KW-0472">Membrane</keyword>
<reference evidence="2" key="1">
    <citation type="submission" date="2022-08" db="EMBL/GenBank/DDBJ databases">
        <title>Whole genome sequencing of non-tuberculosis mycobacteria type-strains.</title>
        <authorList>
            <person name="Igarashi Y."/>
            <person name="Osugi A."/>
            <person name="Mitarai S."/>
        </authorList>
    </citation>
    <scope>NUCLEOTIDE SEQUENCE</scope>
    <source>
        <strain evidence="2">DSM 45127</strain>
    </source>
</reference>
<dbReference type="Proteomes" id="UP001055336">
    <property type="component" value="Chromosome"/>
</dbReference>
<feature type="transmembrane region" description="Helical" evidence="1">
    <location>
        <begin position="362"/>
        <end position="384"/>
    </location>
</feature>
<evidence type="ECO:0000313" key="2">
    <source>
        <dbReference type="EMBL" id="UMB69208.1"/>
    </source>
</evidence>
<feature type="transmembrane region" description="Helical" evidence="1">
    <location>
        <begin position="532"/>
        <end position="554"/>
    </location>
</feature>
<accession>A0ABY3VIG7</accession>
<evidence type="ECO:0000313" key="3">
    <source>
        <dbReference type="Proteomes" id="UP001055336"/>
    </source>
</evidence>
<evidence type="ECO:0008006" key="4">
    <source>
        <dbReference type="Google" id="ProtNLM"/>
    </source>
</evidence>
<evidence type="ECO:0000256" key="1">
    <source>
        <dbReference type="SAM" id="Phobius"/>
    </source>
</evidence>
<dbReference type="RefSeq" id="WP_240260943.1">
    <property type="nucleotide sequence ID" value="NZ_CP092488.2"/>
</dbReference>
<gene>
    <name evidence="2" type="ORF">MKK62_23060</name>
</gene>
<feature type="transmembrane region" description="Helical" evidence="1">
    <location>
        <begin position="336"/>
        <end position="355"/>
    </location>
</feature>
<name>A0ABY3VIG7_9MYCO</name>
<dbReference type="EMBL" id="CP092488">
    <property type="protein sequence ID" value="UMB69208.1"/>
    <property type="molecule type" value="Genomic_DNA"/>
</dbReference>
<keyword evidence="1" id="KW-0812">Transmembrane</keyword>
<keyword evidence="3" id="KW-1185">Reference proteome</keyword>